<dbReference type="SUPFAM" id="SSF55729">
    <property type="entry name" value="Acyl-CoA N-acyltransferases (Nat)"/>
    <property type="match status" value="1"/>
</dbReference>
<evidence type="ECO:0000256" key="1">
    <source>
        <dbReference type="ARBA" id="ARBA00022679"/>
    </source>
</evidence>
<evidence type="ECO:0000259" key="4">
    <source>
        <dbReference type="PROSITE" id="PS51186"/>
    </source>
</evidence>
<dbReference type="InterPro" id="IPR051531">
    <property type="entry name" value="N-acetyltransferase"/>
</dbReference>
<evidence type="ECO:0000256" key="2">
    <source>
        <dbReference type="ARBA" id="ARBA00023315"/>
    </source>
</evidence>
<proteinExistence type="inferred from homology"/>
<dbReference type="Pfam" id="PF13302">
    <property type="entry name" value="Acetyltransf_3"/>
    <property type="match status" value="1"/>
</dbReference>
<evidence type="ECO:0000313" key="6">
    <source>
        <dbReference type="Proteomes" id="UP001642720"/>
    </source>
</evidence>
<sequence>MAYITGSSDVILKLGKSVIRRYRKSDAEAIVAAADSHLVSEYMTATFPSPYTLQDAVNWIDIAGQEGSLFFAICTFDSDIVIGGCGFQHLTGEQSRTKVLGYWLSPRYWGQGIMTEVISSLSSWAFEQLPTLLRIEATVIEENRGSIKVLERAGFHHEGTRRMAVFKNGRIHNVLVMGLIRHEWKDFVEVKTGGVAE</sequence>
<gene>
    <name evidence="5" type="ORF">CCMA1212_008617</name>
</gene>
<keyword evidence="6" id="KW-1185">Reference proteome</keyword>
<dbReference type="InterPro" id="IPR000182">
    <property type="entry name" value="GNAT_dom"/>
</dbReference>
<dbReference type="Proteomes" id="UP001642720">
    <property type="component" value="Unassembled WGS sequence"/>
</dbReference>
<dbReference type="GeneID" id="300580190"/>
<dbReference type="EMBL" id="PPTA01000013">
    <property type="protein sequence ID" value="TFA99651.1"/>
    <property type="molecule type" value="Genomic_DNA"/>
</dbReference>
<feature type="domain" description="N-acetyltransferase" evidence="4">
    <location>
        <begin position="17"/>
        <end position="182"/>
    </location>
</feature>
<organism evidence="5 6">
    <name type="scientific">Trichoderma ghanense</name>
    <dbReference type="NCBI Taxonomy" id="65468"/>
    <lineage>
        <taxon>Eukaryota</taxon>
        <taxon>Fungi</taxon>
        <taxon>Dikarya</taxon>
        <taxon>Ascomycota</taxon>
        <taxon>Pezizomycotina</taxon>
        <taxon>Sordariomycetes</taxon>
        <taxon>Hypocreomycetidae</taxon>
        <taxon>Hypocreales</taxon>
        <taxon>Hypocreaceae</taxon>
        <taxon>Trichoderma</taxon>
    </lineage>
</organism>
<protein>
    <submittedName>
        <fullName evidence="5">N-acetyltransferase p20</fullName>
    </submittedName>
</protein>
<comment type="caution">
    <text evidence="5">The sequence shown here is derived from an EMBL/GenBank/DDBJ whole genome shotgun (WGS) entry which is preliminary data.</text>
</comment>
<dbReference type="PANTHER" id="PTHR43792">
    <property type="entry name" value="GNAT FAMILY, PUTATIVE (AFU_ORTHOLOGUE AFUA_3G00765)-RELATED-RELATED"/>
    <property type="match status" value="1"/>
</dbReference>
<name>A0ABY2GVT5_9HYPO</name>
<evidence type="ECO:0000313" key="5">
    <source>
        <dbReference type="EMBL" id="TFA99651.1"/>
    </source>
</evidence>
<accession>A0ABY2GVT5</accession>
<dbReference type="PANTHER" id="PTHR43792:SF8">
    <property type="entry name" value="[RIBOSOMAL PROTEIN US5]-ALANINE N-ACETYLTRANSFERASE"/>
    <property type="match status" value="1"/>
</dbReference>
<dbReference type="Gene3D" id="3.40.630.30">
    <property type="match status" value="1"/>
</dbReference>
<dbReference type="RefSeq" id="XP_073555853.1">
    <property type="nucleotide sequence ID" value="XM_073705740.1"/>
</dbReference>
<keyword evidence="1" id="KW-0808">Transferase</keyword>
<dbReference type="PROSITE" id="PS51186">
    <property type="entry name" value="GNAT"/>
    <property type="match status" value="1"/>
</dbReference>
<dbReference type="InterPro" id="IPR016181">
    <property type="entry name" value="Acyl_CoA_acyltransferase"/>
</dbReference>
<comment type="similarity">
    <text evidence="3">Belongs to the acetyltransferase family. RimJ subfamily.</text>
</comment>
<keyword evidence="2" id="KW-0012">Acyltransferase</keyword>
<evidence type="ECO:0000256" key="3">
    <source>
        <dbReference type="ARBA" id="ARBA00038502"/>
    </source>
</evidence>
<reference evidence="5 6" key="1">
    <citation type="submission" date="2018-01" db="EMBL/GenBank/DDBJ databases">
        <title>Genome characterization of the sugarcane-associated fungus Trichoderma ghanense CCMA-1212 and their application in lignocelulose bioconversion.</title>
        <authorList>
            <person name="Steindorff A.S."/>
            <person name="Mendes T.D."/>
            <person name="Vilela E.S.D."/>
            <person name="Rodrigues D.S."/>
            <person name="Formighieri E.F."/>
            <person name="Melo I.S."/>
            <person name="Favaro L.C.L."/>
        </authorList>
    </citation>
    <scope>NUCLEOTIDE SEQUENCE [LARGE SCALE GENOMIC DNA]</scope>
    <source>
        <strain evidence="5 6">CCMA-1212</strain>
    </source>
</reference>